<evidence type="ECO:0000256" key="1">
    <source>
        <dbReference type="ARBA" id="ARBA00008007"/>
    </source>
</evidence>
<name>A0A1H6LXR7_9GAMM</name>
<dbReference type="InterPro" id="IPR051910">
    <property type="entry name" value="ComF/GntX_DNA_util-trans"/>
</dbReference>
<sequence length="226" mass="25411">MGIYTQAIIPKQSCMLCIEPANFCVCQECEAEFSNQENRCQSCAHPVNSNSNLDFCGQCLSHSPAFSRAYTLYDYQGLVAQLIKLFKYNKQLCIGDYFAYKLADKYQSLPDYDAIIPMPLSSKRIQERGFNQVLELLSVIRRKQGIMVDTHSVKRIKATQSLTNLKAEQRQQEVKGAFYAESILYQRVLLVDDVMTTGASLNELAKTVISAGVQSCDVLTLSRAMT</sequence>
<dbReference type="InterPro" id="IPR029057">
    <property type="entry name" value="PRTase-like"/>
</dbReference>
<evidence type="ECO:0000313" key="2">
    <source>
        <dbReference type="EMBL" id="SEH93640.1"/>
    </source>
</evidence>
<dbReference type="CDD" id="cd06223">
    <property type="entry name" value="PRTases_typeI"/>
    <property type="match status" value="1"/>
</dbReference>
<dbReference type="SUPFAM" id="SSF53271">
    <property type="entry name" value="PRTase-like"/>
    <property type="match status" value="1"/>
</dbReference>
<gene>
    <name evidence="2" type="ORF">BAZSYMA_ACONTIG00571_0</name>
</gene>
<proteinExistence type="inferred from homology"/>
<dbReference type="EMBL" id="CDSC02000340">
    <property type="protein sequence ID" value="SEH93640.1"/>
    <property type="molecule type" value="Genomic_DNA"/>
</dbReference>
<dbReference type="Proteomes" id="UP000198988">
    <property type="component" value="Unassembled WGS sequence"/>
</dbReference>
<dbReference type="PANTHER" id="PTHR47505">
    <property type="entry name" value="DNA UTILIZATION PROTEIN YHGH"/>
    <property type="match status" value="1"/>
</dbReference>
<dbReference type="PANTHER" id="PTHR47505:SF1">
    <property type="entry name" value="DNA UTILIZATION PROTEIN YHGH"/>
    <property type="match status" value="1"/>
</dbReference>
<evidence type="ECO:0000313" key="3">
    <source>
        <dbReference type="Proteomes" id="UP000198988"/>
    </source>
</evidence>
<protein>
    <submittedName>
        <fullName evidence="2">Competence protein F</fullName>
    </submittedName>
</protein>
<dbReference type="RefSeq" id="WP_090716975.1">
    <property type="nucleotide sequence ID" value="NZ_CAESAP020000146.1"/>
</dbReference>
<dbReference type="Gene3D" id="3.40.50.2020">
    <property type="match status" value="1"/>
</dbReference>
<accession>A0A1H6LXR7</accession>
<organism evidence="2 3">
    <name type="scientific">Bathymodiolus azoricus thioautotrophic gill symbiont</name>
    <dbReference type="NCBI Taxonomy" id="235205"/>
    <lineage>
        <taxon>Bacteria</taxon>
        <taxon>Pseudomonadati</taxon>
        <taxon>Pseudomonadota</taxon>
        <taxon>Gammaproteobacteria</taxon>
        <taxon>sulfur-oxidizing symbionts</taxon>
    </lineage>
</organism>
<dbReference type="OrthoDB" id="9793412at2"/>
<dbReference type="AlphaFoldDB" id="A0A1H6LXR7"/>
<comment type="similarity">
    <text evidence="1">Belongs to the ComF/GntX family.</text>
</comment>
<dbReference type="InterPro" id="IPR000836">
    <property type="entry name" value="PRTase_dom"/>
</dbReference>
<reference evidence="3" key="1">
    <citation type="submission" date="2016-06" db="EMBL/GenBank/DDBJ databases">
        <authorList>
            <person name="Petersen J."/>
            <person name="Sayavedra L."/>
        </authorList>
    </citation>
    <scope>NUCLEOTIDE SEQUENCE [LARGE SCALE GENOMIC DNA]</scope>
    <source>
        <strain evidence="3">BazSymA</strain>
    </source>
</reference>